<organism evidence="2 3">
    <name type="scientific">[Lactobacillus] rogosae</name>
    <dbReference type="NCBI Taxonomy" id="706562"/>
    <lineage>
        <taxon>Bacteria</taxon>
        <taxon>Bacillati</taxon>
        <taxon>Bacillota</taxon>
        <taxon>Clostridia</taxon>
        <taxon>Lachnospirales</taxon>
        <taxon>Lachnospiraceae</taxon>
        <taxon>Lachnospira</taxon>
    </lineage>
</organism>
<comment type="caution">
    <text evidence="2">The sequence shown here is derived from an EMBL/GenBank/DDBJ whole genome shotgun (WGS) entry which is preliminary data.</text>
</comment>
<evidence type="ECO:0000256" key="1">
    <source>
        <dbReference type="SAM" id="Phobius"/>
    </source>
</evidence>
<accession>A0ABV1BTL2</accession>
<evidence type="ECO:0000313" key="2">
    <source>
        <dbReference type="EMBL" id="MEQ2378845.1"/>
    </source>
</evidence>
<keyword evidence="1" id="KW-1133">Transmembrane helix</keyword>
<feature type="transmembrane region" description="Helical" evidence="1">
    <location>
        <begin position="216"/>
        <end position="236"/>
    </location>
</feature>
<gene>
    <name evidence="2" type="ORF">WMO14_02960</name>
</gene>
<keyword evidence="1" id="KW-0472">Membrane</keyword>
<name>A0ABV1BTL2_9FIRM</name>
<keyword evidence="3" id="KW-1185">Reference proteome</keyword>
<sequence length="335" mass="38463">MFFKPHCLSRTTLSKEELVKDRKNCRKFGPCGVGEKAIYLNSFYFDRRYYIPLSNVKRIFKRVAMSKGGFTGKGLFATIPYLVVEYDNGEEKQCNFKFEENVDSLLAYIKQTHPYIRLHSEEAEKRLKQKERLKEQKKAVAISKEAKANVAVLNNCMEYLNRNEELSIQLSAGAKRKRVYDRSNPAYKWVALSITLLGAAALIYGIFALITHAGFAVYFLLFGLAAIFLFSSANVLPTAKNNKKYIESHLMSAVEDMEEYIHNYPDFPIPAWYAHPVVLKRMIDIIEEGRAVKADEALEVLKSDLKALNSSVAVEQEEYDEIMAIKPMFLVREYQ</sequence>
<dbReference type="EMBL" id="JBBMER010000002">
    <property type="protein sequence ID" value="MEQ2378845.1"/>
    <property type="molecule type" value="Genomic_DNA"/>
</dbReference>
<proteinExistence type="predicted"/>
<reference evidence="2 3" key="1">
    <citation type="submission" date="2024-03" db="EMBL/GenBank/DDBJ databases">
        <title>Human intestinal bacterial collection.</title>
        <authorList>
            <person name="Pauvert C."/>
            <person name="Hitch T.C.A."/>
            <person name="Clavel T."/>
        </authorList>
    </citation>
    <scope>NUCLEOTIDE SEQUENCE [LARGE SCALE GENOMIC DNA]</scope>
    <source>
        <strain evidence="2 3">CLA-AA-H255</strain>
    </source>
</reference>
<dbReference type="RefSeq" id="WP_022502122.1">
    <property type="nucleotide sequence ID" value="NZ_DAWDIQ010000005.1"/>
</dbReference>
<evidence type="ECO:0000313" key="3">
    <source>
        <dbReference type="Proteomes" id="UP001442364"/>
    </source>
</evidence>
<feature type="transmembrane region" description="Helical" evidence="1">
    <location>
        <begin position="186"/>
        <end position="210"/>
    </location>
</feature>
<keyword evidence="1" id="KW-0812">Transmembrane</keyword>
<protein>
    <submittedName>
        <fullName evidence="2">ATPase P</fullName>
    </submittedName>
</protein>
<dbReference type="Proteomes" id="UP001442364">
    <property type="component" value="Unassembled WGS sequence"/>
</dbReference>